<protein>
    <submittedName>
        <fullName evidence="1">Uncharacterized protein</fullName>
    </submittedName>
</protein>
<dbReference type="EMBL" id="VOSL01000013">
    <property type="protein sequence ID" value="TXD42810.1"/>
    <property type="molecule type" value="Genomic_DNA"/>
</dbReference>
<evidence type="ECO:0000313" key="1">
    <source>
        <dbReference type="EMBL" id="TXD42810.1"/>
    </source>
</evidence>
<evidence type="ECO:0000313" key="2">
    <source>
        <dbReference type="Proteomes" id="UP000321046"/>
    </source>
</evidence>
<dbReference type="AlphaFoldDB" id="A0A5C6XSL1"/>
<dbReference type="OrthoDB" id="5500011at2"/>
<accession>A0A5C6XSL1</accession>
<proteinExistence type="predicted"/>
<name>A0A5C6XSL1_9DELT</name>
<dbReference type="Proteomes" id="UP000321046">
    <property type="component" value="Unassembled WGS sequence"/>
</dbReference>
<comment type="caution">
    <text evidence="1">The sequence shown here is derived from an EMBL/GenBank/DDBJ whole genome shotgun (WGS) entry which is preliminary data.</text>
</comment>
<reference evidence="1 2" key="1">
    <citation type="submission" date="2019-08" db="EMBL/GenBank/DDBJ databases">
        <title>Bradymonadales sp. TMQ2.</title>
        <authorList>
            <person name="Liang Q."/>
        </authorList>
    </citation>
    <scope>NUCLEOTIDE SEQUENCE [LARGE SCALE GENOMIC DNA]</scope>
    <source>
        <strain evidence="1 2">TMQ2</strain>
    </source>
</reference>
<gene>
    <name evidence="1" type="ORF">FRC96_02710</name>
</gene>
<organism evidence="1 2">
    <name type="scientific">Lujinxingia vulgaris</name>
    <dbReference type="NCBI Taxonomy" id="2600176"/>
    <lineage>
        <taxon>Bacteria</taxon>
        <taxon>Deltaproteobacteria</taxon>
        <taxon>Bradymonadales</taxon>
        <taxon>Lujinxingiaceae</taxon>
        <taxon>Lujinxingia</taxon>
    </lineage>
</organism>
<dbReference type="PROSITE" id="PS51257">
    <property type="entry name" value="PROKAR_LIPOPROTEIN"/>
    <property type="match status" value="1"/>
</dbReference>
<dbReference type="RefSeq" id="WP_146972494.1">
    <property type="nucleotide sequence ID" value="NZ_VOSL01000013.1"/>
</dbReference>
<sequence length="291" mass="31207">MSVVQRHASAVLRSVKPRRLGLMMALLLLVACDRSADAPVEETSPTSGEEASGDDLLMPEAEEGQGGFAFDEDLLLEGAESLSEQAPPAECVGATEEEARAESHPRILRGLVLAPQGKFARHSDLLELLIPSAHAAPLEGELPVADARVALYEGDARGEPVGEPLIETVSDRAGQWCVRLPDDAEFGPQLLLVASAGEHRLRRPVLHANDLDLYSQPEALMRLLVEEGLTLDAISTASYLNLDVMAQSAVDLIEPVQVEGTSGLESLLARLHKTMADDARLSEAIARLYAE</sequence>